<evidence type="ECO:0000313" key="5">
    <source>
        <dbReference type="EMBL" id="NDU98357.1"/>
    </source>
</evidence>
<keyword evidence="1" id="KW-0805">Transcription regulation</keyword>
<reference evidence="5 6" key="1">
    <citation type="submission" date="2020-02" db="EMBL/GenBank/DDBJ databases">
        <title>Draft genome sequence of two Spirosoma agri KCTC 52727 and Spirosoma terrae KCTC 52035.</title>
        <authorList>
            <person name="Rojas J."/>
            <person name="Ambika Manirajan B."/>
            <person name="Suarez C."/>
            <person name="Ratering S."/>
            <person name="Schnell S."/>
        </authorList>
    </citation>
    <scope>NUCLEOTIDE SEQUENCE [LARGE SCALE GENOMIC DNA]</scope>
    <source>
        <strain evidence="5 6">KCTC 52035</strain>
    </source>
</reference>
<dbReference type="Proteomes" id="UP000474175">
    <property type="component" value="Unassembled WGS sequence"/>
</dbReference>
<dbReference type="InterPro" id="IPR037923">
    <property type="entry name" value="HTH-like"/>
</dbReference>
<evidence type="ECO:0000256" key="3">
    <source>
        <dbReference type="ARBA" id="ARBA00023163"/>
    </source>
</evidence>
<sequence>MRKKNDIPVYDLTKAARAGLHVRVVDHQTIDEEREHDVVSAHRDNSYLLFLMKTGYGRFLVDFEEYVFSGPALCLIRPEQVHSVINYQQTEGWLVTFDPGLLAPELVESAQLLTGPFGFEADQLRSIYELTHLLHGFFQSENTQPLTLKTLLNGLISAICDLCQRTKIIPGQPENRADEIAVAFRKLVEANFTSWKRPSQYAEALHLSVNHLTDTIKQKTGFPVSYWIQHQTMLEARRLLFHTQSPVKDVAYQLGFSDQHYFSRLFRKFTGYTPVAFRKSFHDLSTKALL</sequence>
<proteinExistence type="predicted"/>
<dbReference type="SMART" id="SM00342">
    <property type="entry name" value="HTH_ARAC"/>
    <property type="match status" value="1"/>
</dbReference>
<dbReference type="InterPro" id="IPR018060">
    <property type="entry name" value="HTH_AraC"/>
</dbReference>
<dbReference type="Gene3D" id="1.10.10.60">
    <property type="entry name" value="Homeodomain-like"/>
    <property type="match status" value="1"/>
</dbReference>
<dbReference type="Pfam" id="PF12833">
    <property type="entry name" value="HTH_18"/>
    <property type="match status" value="1"/>
</dbReference>
<dbReference type="InterPro" id="IPR003313">
    <property type="entry name" value="AraC-bd"/>
</dbReference>
<dbReference type="SUPFAM" id="SSF46689">
    <property type="entry name" value="Homeodomain-like"/>
    <property type="match status" value="1"/>
</dbReference>
<gene>
    <name evidence="5" type="ORF">GK108_25960</name>
</gene>
<evidence type="ECO:0000313" key="6">
    <source>
        <dbReference type="Proteomes" id="UP000474175"/>
    </source>
</evidence>
<dbReference type="InterPro" id="IPR009057">
    <property type="entry name" value="Homeodomain-like_sf"/>
</dbReference>
<dbReference type="AlphaFoldDB" id="A0A6L9LF98"/>
<feature type="domain" description="HTH araC/xylS-type" evidence="4">
    <location>
        <begin position="182"/>
        <end position="280"/>
    </location>
</feature>
<dbReference type="PROSITE" id="PS01124">
    <property type="entry name" value="HTH_ARAC_FAMILY_2"/>
    <property type="match status" value="1"/>
</dbReference>
<dbReference type="SUPFAM" id="SSF51215">
    <property type="entry name" value="Regulatory protein AraC"/>
    <property type="match status" value="1"/>
</dbReference>
<name>A0A6L9LF98_9BACT</name>
<dbReference type="Pfam" id="PF02311">
    <property type="entry name" value="AraC_binding"/>
    <property type="match status" value="1"/>
</dbReference>
<dbReference type="GO" id="GO:0003700">
    <property type="term" value="F:DNA-binding transcription factor activity"/>
    <property type="evidence" value="ECO:0007669"/>
    <property type="project" value="InterPro"/>
</dbReference>
<evidence type="ECO:0000259" key="4">
    <source>
        <dbReference type="PROSITE" id="PS01124"/>
    </source>
</evidence>
<comment type="caution">
    <text evidence="5">The sequence shown here is derived from an EMBL/GenBank/DDBJ whole genome shotgun (WGS) entry which is preliminary data.</text>
</comment>
<keyword evidence="3" id="KW-0804">Transcription</keyword>
<dbReference type="GO" id="GO:0043565">
    <property type="term" value="F:sequence-specific DNA binding"/>
    <property type="evidence" value="ECO:0007669"/>
    <property type="project" value="InterPro"/>
</dbReference>
<keyword evidence="6" id="KW-1185">Reference proteome</keyword>
<protein>
    <submittedName>
        <fullName evidence="5">AraC family transcriptional regulator</fullName>
    </submittedName>
</protein>
<dbReference type="PRINTS" id="PR00032">
    <property type="entry name" value="HTHARAC"/>
</dbReference>
<keyword evidence="2" id="KW-0238">DNA-binding</keyword>
<dbReference type="EMBL" id="JAAFZH010000016">
    <property type="protein sequence ID" value="NDU98357.1"/>
    <property type="molecule type" value="Genomic_DNA"/>
</dbReference>
<dbReference type="PANTHER" id="PTHR43280">
    <property type="entry name" value="ARAC-FAMILY TRANSCRIPTIONAL REGULATOR"/>
    <property type="match status" value="1"/>
</dbReference>
<dbReference type="PANTHER" id="PTHR43280:SF32">
    <property type="entry name" value="TRANSCRIPTIONAL REGULATORY PROTEIN"/>
    <property type="match status" value="1"/>
</dbReference>
<evidence type="ECO:0000256" key="2">
    <source>
        <dbReference type="ARBA" id="ARBA00023125"/>
    </source>
</evidence>
<dbReference type="InterPro" id="IPR020449">
    <property type="entry name" value="Tscrpt_reg_AraC-type_HTH"/>
</dbReference>
<evidence type="ECO:0000256" key="1">
    <source>
        <dbReference type="ARBA" id="ARBA00023015"/>
    </source>
</evidence>
<organism evidence="5 6">
    <name type="scientific">Spirosoma terrae</name>
    <dbReference type="NCBI Taxonomy" id="1968276"/>
    <lineage>
        <taxon>Bacteria</taxon>
        <taxon>Pseudomonadati</taxon>
        <taxon>Bacteroidota</taxon>
        <taxon>Cytophagia</taxon>
        <taxon>Cytophagales</taxon>
        <taxon>Cytophagaceae</taxon>
        <taxon>Spirosoma</taxon>
    </lineage>
</organism>
<accession>A0A6L9LF98</accession>
<dbReference type="RefSeq" id="WP_163954486.1">
    <property type="nucleotide sequence ID" value="NZ_JAAFZH010000016.1"/>
</dbReference>